<accession>D4XGI9</accession>
<name>D4XGI9_9BURK</name>
<dbReference type="PATRIC" id="fig|742159.3.peg.90"/>
<organism evidence="1 2">
    <name type="scientific">Achromobacter piechaudii ATCC 43553</name>
    <dbReference type="NCBI Taxonomy" id="742159"/>
    <lineage>
        <taxon>Bacteria</taxon>
        <taxon>Pseudomonadati</taxon>
        <taxon>Pseudomonadota</taxon>
        <taxon>Betaproteobacteria</taxon>
        <taxon>Burkholderiales</taxon>
        <taxon>Alcaligenaceae</taxon>
        <taxon>Achromobacter</taxon>
    </lineage>
</organism>
<dbReference type="Proteomes" id="UP000004510">
    <property type="component" value="Unassembled WGS sequence"/>
</dbReference>
<dbReference type="AlphaFoldDB" id="D4XGI9"/>
<reference evidence="2" key="1">
    <citation type="submission" date="2010-03" db="EMBL/GenBank/DDBJ databases">
        <title>Complete sequence of Mobiluncus curtisii ATCC 43063.</title>
        <authorList>
            <person name="Muzny D."/>
            <person name="Qin X."/>
            <person name="Deng J."/>
            <person name="Jiang H."/>
            <person name="Liu Y."/>
            <person name="Qu J."/>
            <person name="Song X.-Z."/>
            <person name="Zhang L."/>
            <person name="Thornton R."/>
            <person name="Coyle M."/>
            <person name="Francisco L."/>
            <person name="Jackson L."/>
            <person name="Javaid M."/>
            <person name="Korchina V."/>
            <person name="Kovar C."/>
            <person name="Mata R."/>
            <person name="Mathew T."/>
            <person name="Ngo R."/>
            <person name="Nguyen L."/>
            <person name="Nguyen N."/>
            <person name="Okwuonu G."/>
            <person name="Ongeri F."/>
            <person name="Pham C."/>
            <person name="Simmons D."/>
            <person name="Wilczek-Boney K."/>
            <person name="Hale W."/>
            <person name="Jakkamsetti A."/>
            <person name="Pham P."/>
            <person name="Ruth R."/>
            <person name="San Lucas F."/>
            <person name="Warren J."/>
            <person name="Zhang J."/>
            <person name="Zhao Z."/>
            <person name="Zhou C."/>
            <person name="Zhu D."/>
            <person name="Lee S."/>
            <person name="Bess C."/>
            <person name="Blankenburg K."/>
            <person name="Forbes L."/>
            <person name="Fu Q."/>
            <person name="Gubbala S."/>
            <person name="Hirani K."/>
            <person name="Jayaseelan J.C."/>
            <person name="Lara F."/>
            <person name="Munidasa M."/>
            <person name="Palculict T."/>
            <person name="Patil S."/>
            <person name="Pu L.-L."/>
            <person name="Saada N."/>
            <person name="Tang L."/>
            <person name="Weissenberger G."/>
            <person name="Zhu Y."/>
            <person name="Hemphill L."/>
            <person name="Shang Y."/>
            <person name="Youmans B."/>
            <person name="Ayvaz T."/>
            <person name="Ross M."/>
            <person name="Santibanez J."/>
            <person name="Aqrawi P."/>
            <person name="Gross S."/>
            <person name="Joshi V."/>
            <person name="Fowler G."/>
            <person name="Nazareth L."/>
            <person name="Reid J."/>
            <person name="Worley K."/>
            <person name="Petrosino J."/>
            <person name="Highlander S."/>
            <person name="Gibbs R."/>
            <person name="Gibbs R."/>
        </authorList>
    </citation>
    <scope>NUCLEOTIDE SEQUENCE [LARGE SCALE GENOMIC DNA]</scope>
    <source>
        <strain evidence="2">ATCC 43553</strain>
    </source>
</reference>
<sequence>MEIIHFFNRYDVTTDGARDYDDWRAHRETTMDTAKEWYAAVKEWQRARDELTGAIAAIKWPSPTPGCLESYDRAFARETEARERMNQAYERVRR</sequence>
<protein>
    <submittedName>
        <fullName evidence="1">Uncharacterized protein</fullName>
    </submittedName>
</protein>
<proteinExistence type="predicted"/>
<comment type="caution">
    <text evidence="1">The sequence shown here is derived from an EMBL/GenBank/DDBJ whole genome shotgun (WGS) entry which is preliminary data.</text>
</comment>
<evidence type="ECO:0000313" key="1">
    <source>
        <dbReference type="EMBL" id="EFF74065.1"/>
    </source>
</evidence>
<evidence type="ECO:0000313" key="2">
    <source>
        <dbReference type="Proteomes" id="UP000004510"/>
    </source>
</evidence>
<dbReference type="HOGENOM" id="CLU_184960_0_0_4"/>
<dbReference type="EMBL" id="ADMS01000104">
    <property type="protein sequence ID" value="EFF74065.1"/>
    <property type="molecule type" value="Genomic_DNA"/>
</dbReference>
<gene>
    <name evidence="1" type="ORF">HMPREF0004_4586</name>
</gene>